<name>A0ABT1Z608_9ACTN</name>
<dbReference type="Gene3D" id="3.20.20.140">
    <property type="entry name" value="Metal-dependent hydrolases"/>
    <property type="match status" value="1"/>
</dbReference>
<dbReference type="InterPro" id="IPR032466">
    <property type="entry name" value="Metal_Hydrolase"/>
</dbReference>
<evidence type="ECO:0000313" key="4">
    <source>
        <dbReference type="Proteomes" id="UP001204320"/>
    </source>
</evidence>
<dbReference type="EMBL" id="JANSKA010000001">
    <property type="protein sequence ID" value="MCR9035627.1"/>
    <property type="molecule type" value="Genomic_DNA"/>
</dbReference>
<keyword evidence="4" id="KW-1185">Reference proteome</keyword>
<reference evidence="3 4" key="1">
    <citation type="submission" date="2022-08" db="EMBL/GenBank/DDBJ databases">
        <title>Tractidigestivibacter montrealensis type strain KD21.</title>
        <authorList>
            <person name="Diop K."/>
            <person name="Richard C."/>
            <person name="Routy B."/>
        </authorList>
    </citation>
    <scope>NUCLEOTIDE SEQUENCE [LARGE SCALE GENOMIC DNA]</scope>
    <source>
        <strain evidence="3 4">KD21</strain>
    </source>
</reference>
<gene>
    <name evidence="3" type="ORF">NVS32_01450</name>
</gene>
<evidence type="ECO:0000256" key="1">
    <source>
        <dbReference type="ARBA" id="ARBA00022801"/>
    </source>
</evidence>
<sequence length="444" mass="47883">MKAIAASLVLCSANRVEEDAAVLLDGKTVAGVIGNDRLPNLVSSGALESDDIIDRRGCLIMPGLVNAHMHQYGVLSHGIPPAHGVTGFESFLLDYWWPRVEDRVRKREVLVTSRATMAEMLRSGTTSFCDILEAPLCEGDTLVEQGEQIERAGMRAVVSLESSERVDHDNGEACLGQNAEAARHFASREAGLVRGAICTHTTFTCPSKMIARAAELARECSCLYQFHLCESRYELEWAETHLGKTPLQVYWDADALGPSTLAAQCVKLGEGDLGLLASSGTRAAHLPISNCEVGGGFAPVPQMLRTGVAPGLGTDGYVNDMFQVMRAAFLVHKAACETTAVMDSRQVFSLATEAGAKAMGLSRVGSIEDGWAADLVTYDMRQQPTPINAENVFDQLVVFGRAASVLDVWVAGRPLMEGGHLLTLDEERDKAELRECASGFWKGL</sequence>
<keyword evidence="1" id="KW-0378">Hydrolase</keyword>
<dbReference type="PANTHER" id="PTHR43794:SF11">
    <property type="entry name" value="AMIDOHYDROLASE-RELATED DOMAIN-CONTAINING PROTEIN"/>
    <property type="match status" value="1"/>
</dbReference>
<dbReference type="RefSeq" id="WP_258498421.1">
    <property type="nucleotide sequence ID" value="NZ_JANSKA010000001.1"/>
</dbReference>
<dbReference type="InterPro" id="IPR006680">
    <property type="entry name" value="Amidohydro-rel"/>
</dbReference>
<dbReference type="InterPro" id="IPR011059">
    <property type="entry name" value="Metal-dep_hydrolase_composite"/>
</dbReference>
<proteinExistence type="predicted"/>
<comment type="caution">
    <text evidence="3">The sequence shown here is derived from an EMBL/GenBank/DDBJ whole genome shotgun (WGS) entry which is preliminary data.</text>
</comment>
<dbReference type="PANTHER" id="PTHR43794">
    <property type="entry name" value="AMINOHYDROLASE SSNA-RELATED"/>
    <property type="match status" value="1"/>
</dbReference>
<accession>A0ABT1Z608</accession>
<dbReference type="InterPro" id="IPR050287">
    <property type="entry name" value="MTA/SAH_deaminase"/>
</dbReference>
<dbReference type="Proteomes" id="UP001204320">
    <property type="component" value="Unassembled WGS sequence"/>
</dbReference>
<evidence type="ECO:0000313" key="3">
    <source>
        <dbReference type="EMBL" id="MCR9035627.1"/>
    </source>
</evidence>
<dbReference type="SUPFAM" id="SSF51556">
    <property type="entry name" value="Metallo-dependent hydrolases"/>
    <property type="match status" value="1"/>
</dbReference>
<feature type="domain" description="Amidohydrolase-related" evidence="2">
    <location>
        <begin position="60"/>
        <end position="413"/>
    </location>
</feature>
<dbReference type="SUPFAM" id="SSF51338">
    <property type="entry name" value="Composite domain of metallo-dependent hydrolases"/>
    <property type="match status" value="1"/>
</dbReference>
<organism evidence="3 4">
    <name type="scientific">Tractidigestivibacter montrealensis</name>
    <dbReference type="NCBI Taxonomy" id="2972466"/>
    <lineage>
        <taxon>Bacteria</taxon>
        <taxon>Bacillati</taxon>
        <taxon>Actinomycetota</taxon>
        <taxon>Coriobacteriia</taxon>
        <taxon>Coriobacteriales</taxon>
        <taxon>Atopobiaceae</taxon>
        <taxon>Tractidigestivibacter</taxon>
    </lineage>
</organism>
<dbReference type="Gene3D" id="2.30.40.10">
    <property type="entry name" value="Urease, subunit C, domain 1"/>
    <property type="match status" value="1"/>
</dbReference>
<dbReference type="Pfam" id="PF01979">
    <property type="entry name" value="Amidohydro_1"/>
    <property type="match status" value="1"/>
</dbReference>
<protein>
    <submittedName>
        <fullName evidence="3">Amidohydrolase family protein</fullName>
    </submittedName>
</protein>
<evidence type="ECO:0000259" key="2">
    <source>
        <dbReference type="Pfam" id="PF01979"/>
    </source>
</evidence>